<accession>A0ABP0HID5</accession>
<name>A0ABP0HID5_9DINO</name>
<dbReference type="Proteomes" id="UP001642464">
    <property type="component" value="Unassembled WGS sequence"/>
</dbReference>
<reference evidence="1 2" key="1">
    <citation type="submission" date="2024-02" db="EMBL/GenBank/DDBJ databases">
        <authorList>
            <person name="Chen Y."/>
            <person name="Shah S."/>
            <person name="Dougan E. K."/>
            <person name="Thang M."/>
            <person name="Chan C."/>
        </authorList>
    </citation>
    <scope>NUCLEOTIDE SEQUENCE [LARGE SCALE GENOMIC DNA]</scope>
</reference>
<evidence type="ECO:0000313" key="2">
    <source>
        <dbReference type="Proteomes" id="UP001642464"/>
    </source>
</evidence>
<gene>
    <name evidence="1" type="ORF">SCF082_LOCUS1739</name>
</gene>
<sequence length="208" mass="22955">MASWSRFELEPETTTLALRGVSNVHNRDSILQLLDTACGSSAKYNFVFMPLARSSHAGLAIVNFVDAASCARCFVRLRQMQDQGLMVGVKSVARSYIQGFAENLAYYVVISQTDSRVTERPRIFVEGKEGDDALLAALIEEFVTEDLKLKAAERLGEVCRAFGVVSKQRCPARRPARGCEGCAGRAMDVDILGPKKMFRYKGGHFPLP</sequence>
<dbReference type="EMBL" id="CAXAMM010000847">
    <property type="protein sequence ID" value="CAK8989271.1"/>
    <property type="molecule type" value="Genomic_DNA"/>
</dbReference>
<organism evidence="1 2">
    <name type="scientific">Durusdinium trenchii</name>
    <dbReference type="NCBI Taxonomy" id="1381693"/>
    <lineage>
        <taxon>Eukaryota</taxon>
        <taxon>Sar</taxon>
        <taxon>Alveolata</taxon>
        <taxon>Dinophyceae</taxon>
        <taxon>Suessiales</taxon>
        <taxon>Symbiodiniaceae</taxon>
        <taxon>Durusdinium</taxon>
    </lineage>
</organism>
<protein>
    <submittedName>
        <fullName evidence="1">Riboflavin biosynthesis protein RibBA</fullName>
    </submittedName>
</protein>
<proteinExistence type="predicted"/>
<comment type="caution">
    <text evidence="1">The sequence shown here is derived from an EMBL/GenBank/DDBJ whole genome shotgun (WGS) entry which is preliminary data.</text>
</comment>
<keyword evidence="2" id="KW-1185">Reference proteome</keyword>
<evidence type="ECO:0000313" key="1">
    <source>
        <dbReference type="EMBL" id="CAK8989271.1"/>
    </source>
</evidence>